<comment type="similarity">
    <text evidence="2 10">Belongs to the FKBP-type PPIase family. Tig subfamily.</text>
</comment>
<dbReference type="InterPro" id="IPR001179">
    <property type="entry name" value="PPIase_FKBP_dom"/>
</dbReference>
<dbReference type="AlphaFoldDB" id="A0A937AMB0"/>
<evidence type="ECO:0000313" key="15">
    <source>
        <dbReference type="Proteomes" id="UP000736856"/>
    </source>
</evidence>
<evidence type="ECO:0000256" key="10">
    <source>
        <dbReference type="HAMAP-Rule" id="MF_00303"/>
    </source>
</evidence>
<comment type="catalytic activity">
    <reaction evidence="1 10">
        <text>[protein]-peptidylproline (omega=180) = [protein]-peptidylproline (omega=0)</text>
        <dbReference type="Rhea" id="RHEA:16237"/>
        <dbReference type="Rhea" id="RHEA-COMP:10747"/>
        <dbReference type="Rhea" id="RHEA-COMP:10748"/>
        <dbReference type="ChEBI" id="CHEBI:83833"/>
        <dbReference type="ChEBI" id="CHEBI:83834"/>
        <dbReference type="EC" id="5.2.1.8"/>
    </reaction>
</comment>
<dbReference type="PANTHER" id="PTHR30560:SF3">
    <property type="entry name" value="TRIGGER FACTOR-LIKE PROTEIN TIG, CHLOROPLASTIC"/>
    <property type="match status" value="1"/>
</dbReference>
<evidence type="ECO:0000259" key="12">
    <source>
        <dbReference type="Pfam" id="PF05697"/>
    </source>
</evidence>
<dbReference type="GO" id="GO:0005737">
    <property type="term" value="C:cytoplasm"/>
    <property type="evidence" value="ECO:0007669"/>
    <property type="project" value="UniProtKB-SubCell"/>
</dbReference>
<keyword evidence="5 10" id="KW-0697">Rotamase</keyword>
<dbReference type="Gene3D" id="3.10.50.40">
    <property type="match status" value="1"/>
</dbReference>
<dbReference type="PIRSF" id="PIRSF003095">
    <property type="entry name" value="Trigger_factor"/>
    <property type="match status" value="1"/>
</dbReference>
<dbReference type="Gene3D" id="3.30.70.1050">
    <property type="entry name" value="Trigger factor ribosome-binding domain"/>
    <property type="match status" value="1"/>
</dbReference>
<dbReference type="GO" id="GO:0043022">
    <property type="term" value="F:ribosome binding"/>
    <property type="evidence" value="ECO:0007669"/>
    <property type="project" value="TreeGrafter"/>
</dbReference>
<dbReference type="InterPro" id="IPR008881">
    <property type="entry name" value="Trigger_fac_ribosome-bd_bac"/>
</dbReference>
<dbReference type="Gene3D" id="1.10.3120.10">
    <property type="entry name" value="Trigger factor, C-terminal domain"/>
    <property type="match status" value="1"/>
</dbReference>
<comment type="domain">
    <text evidence="10">Consists of 3 domains; the N-terminus binds the ribosome, the middle domain has PPIase activity, while the C-terminus has intrinsic chaperone activity on its own.</text>
</comment>
<keyword evidence="7 10" id="KW-0413">Isomerase</keyword>
<accession>A0A937AMB0</accession>
<dbReference type="InterPro" id="IPR036611">
    <property type="entry name" value="Trigger_fac_ribosome-bd_sf"/>
</dbReference>
<dbReference type="InterPro" id="IPR005215">
    <property type="entry name" value="Trig_fac"/>
</dbReference>
<feature type="domain" description="Trigger factor C-terminal" evidence="13">
    <location>
        <begin position="274"/>
        <end position="428"/>
    </location>
</feature>
<evidence type="ECO:0000313" key="14">
    <source>
        <dbReference type="EMBL" id="MBL0849362.1"/>
    </source>
</evidence>
<dbReference type="GO" id="GO:0003755">
    <property type="term" value="F:peptidyl-prolyl cis-trans isomerase activity"/>
    <property type="evidence" value="ECO:0007669"/>
    <property type="project" value="UniProtKB-UniRule"/>
</dbReference>
<evidence type="ECO:0000259" key="11">
    <source>
        <dbReference type="Pfam" id="PF00254"/>
    </source>
</evidence>
<gene>
    <name evidence="10" type="primary">tig</name>
    <name evidence="14" type="ORF">EU981_04745</name>
</gene>
<dbReference type="InterPro" id="IPR046357">
    <property type="entry name" value="PPIase_dom_sf"/>
</dbReference>
<reference evidence="14" key="1">
    <citation type="submission" date="2019-02" db="EMBL/GenBank/DDBJ databases">
        <title>A novel Candidatus Liberibacter species associated with the New Zealand native fuchsia psyllid, Ctenarytaina fuchsiae.</title>
        <authorList>
            <person name="Thompson S.M."/>
            <person name="Jorgensen N."/>
            <person name="David C."/>
            <person name="Bulman S.R."/>
            <person name="Smith G.R."/>
        </authorList>
    </citation>
    <scope>NUCLEOTIDE SEQUENCE</scope>
    <source>
        <strain evidence="14">Oxford</strain>
    </source>
</reference>
<comment type="subcellular location">
    <subcellularLocation>
        <location evidence="10">Cytoplasm</location>
    </subcellularLocation>
    <text evidence="10">About half TF is bound to the ribosome near the polypeptide exit tunnel while the other half is free in the cytoplasm.</text>
</comment>
<evidence type="ECO:0000256" key="6">
    <source>
        <dbReference type="ARBA" id="ARBA00023186"/>
    </source>
</evidence>
<dbReference type="GO" id="GO:0043335">
    <property type="term" value="P:protein unfolding"/>
    <property type="evidence" value="ECO:0007669"/>
    <property type="project" value="TreeGrafter"/>
</dbReference>
<dbReference type="EMBL" id="SEOL01000012">
    <property type="protein sequence ID" value="MBL0849362.1"/>
    <property type="molecule type" value="Genomic_DNA"/>
</dbReference>
<evidence type="ECO:0000256" key="8">
    <source>
        <dbReference type="ARBA" id="ARBA00024849"/>
    </source>
</evidence>
<comment type="caution">
    <text evidence="14">The sequence shown here is derived from an EMBL/GenBank/DDBJ whole genome shotgun (WGS) entry which is preliminary data.</text>
</comment>
<dbReference type="GO" id="GO:0051083">
    <property type="term" value="P:'de novo' cotranslational protein folding"/>
    <property type="evidence" value="ECO:0007669"/>
    <property type="project" value="TreeGrafter"/>
</dbReference>
<keyword evidence="10" id="KW-0132">Cell division</keyword>
<evidence type="ECO:0000256" key="5">
    <source>
        <dbReference type="ARBA" id="ARBA00023110"/>
    </source>
</evidence>
<dbReference type="NCBIfam" id="TIGR00115">
    <property type="entry name" value="tig"/>
    <property type="match status" value="1"/>
</dbReference>
<keyword evidence="10" id="KW-0131">Cell cycle</keyword>
<keyword evidence="10" id="KW-0963">Cytoplasm</keyword>
<dbReference type="SUPFAM" id="SSF54534">
    <property type="entry name" value="FKBP-like"/>
    <property type="match status" value="1"/>
</dbReference>
<evidence type="ECO:0000256" key="7">
    <source>
        <dbReference type="ARBA" id="ARBA00023235"/>
    </source>
</evidence>
<name>A0A937AMB0_9HYPH</name>
<dbReference type="Proteomes" id="UP000736856">
    <property type="component" value="Unassembled WGS sequence"/>
</dbReference>
<dbReference type="HAMAP" id="MF_00303">
    <property type="entry name" value="Trigger_factor_Tig"/>
    <property type="match status" value="1"/>
</dbReference>
<feature type="domain" description="PPIase FKBP-type" evidence="11">
    <location>
        <begin position="168"/>
        <end position="240"/>
    </location>
</feature>
<dbReference type="Pfam" id="PF05698">
    <property type="entry name" value="Trigger_C"/>
    <property type="match status" value="1"/>
</dbReference>
<evidence type="ECO:0000256" key="3">
    <source>
        <dbReference type="ARBA" id="ARBA00013194"/>
    </source>
</evidence>
<dbReference type="Pfam" id="PF05697">
    <property type="entry name" value="Trigger_N"/>
    <property type="match status" value="1"/>
</dbReference>
<dbReference type="SUPFAM" id="SSF102735">
    <property type="entry name" value="Trigger factor ribosome-binding domain"/>
    <property type="match status" value="1"/>
</dbReference>
<dbReference type="InterPro" id="IPR008880">
    <property type="entry name" value="Trigger_fac_C"/>
</dbReference>
<dbReference type="InterPro" id="IPR027304">
    <property type="entry name" value="Trigger_fact/SurA_dom_sf"/>
</dbReference>
<evidence type="ECO:0000256" key="4">
    <source>
        <dbReference type="ARBA" id="ARBA00016902"/>
    </source>
</evidence>
<dbReference type="EC" id="5.2.1.8" evidence="3 10"/>
<protein>
    <recommendedName>
        <fullName evidence="4 10">Trigger factor</fullName>
        <shortName evidence="10">TF</shortName>
        <ecNumber evidence="3 10">5.2.1.8</ecNumber>
    </recommendedName>
    <alternativeName>
        <fullName evidence="9 10">PPIase</fullName>
    </alternativeName>
</protein>
<dbReference type="InterPro" id="IPR037041">
    <property type="entry name" value="Trigger_fac_C_sf"/>
</dbReference>
<organism evidence="14 15">
    <name type="scientific">Candidatus Liberibacter ctenarytainae</name>
    <dbReference type="NCBI Taxonomy" id="2020335"/>
    <lineage>
        <taxon>Bacteria</taxon>
        <taxon>Pseudomonadati</taxon>
        <taxon>Pseudomonadota</taxon>
        <taxon>Alphaproteobacteria</taxon>
        <taxon>Hyphomicrobiales</taxon>
        <taxon>Rhizobiaceae</taxon>
        <taxon>Liberibacter</taxon>
    </lineage>
</organism>
<dbReference type="Pfam" id="PF00254">
    <property type="entry name" value="FKBP_C"/>
    <property type="match status" value="1"/>
</dbReference>
<evidence type="ECO:0000256" key="9">
    <source>
        <dbReference type="ARBA" id="ARBA00029986"/>
    </source>
</evidence>
<proteinExistence type="inferred from homology"/>
<dbReference type="SUPFAM" id="SSF109998">
    <property type="entry name" value="Triger factor/SurA peptide-binding domain-like"/>
    <property type="match status" value="1"/>
</dbReference>
<evidence type="ECO:0000256" key="1">
    <source>
        <dbReference type="ARBA" id="ARBA00000971"/>
    </source>
</evidence>
<feature type="domain" description="Trigger factor ribosome-binding bacterial" evidence="12">
    <location>
        <begin position="1"/>
        <end position="151"/>
    </location>
</feature>
<evidence type="ECO:0000259" key="13">
    <source>
        <dbReference type="Pfam" id="PF05698"/>
    </source>
</evidence>
<dbReference type="GO" id="GO:0051301">
    <property type="term" value="P:cell division"/>
    <property type="evidence" value="ECO:0007669"/>
    <property type="project" value="UniProtKB-KW"/>
</dbReference>
<dbReference type="GO" id="GO:0015031">
    <property type="term" value="P:protein transport"/>
    <property type="evidence" value="ECO:0007669"/>
    <property type="project" value="UniProtKB-UniRule"/>
</dbReference>
<dbReference type="PANTHER" id="PTHR30560">
    <property type="entry name" value="TRIGGER FACTOR CHAPERONE AND PEPTIDYL-PROLYL CIS/TRANS ISOMERASE"/>
    <property type="match status" value="1"/>
</dbReference>
<evidence type="ECO:0000256" key="2">
    <source>
        <dbReference type="ARBA" id="ARBA00005464"/>
    </source>
</evidence>
<comment type="function">
    <text evidence="8 10">Involved in protein export. Acts as a chaperone by maintaining the newly synthesized protein in an open conformation. Functions as a peptidyl-prolyl cis-trans isomerase.</text>
</comment>
<keyword evidence="6 10" id="KW-0143">Chaperone</keyword>
<sequence>MQVIEKVVEGLKREIDVITPSGQLMERLDKRLKSAQSKAHIKGFRPGKVPLSHIKSLCGKSVLSEIIDEIIKETIPSVLSDRNERAAMQPKIVINEGDQEVVALFLQGSIDLKLTLSYEIIPVVEIDPFDDLQVIREVCEIDEKETNKQVLQIAEKSAEFEVKDEGIAAIGDRITVDYTLASEGTILKDHSKDNVQLIVGSEELLPETKDAFIGVKVGDCKEIEISLPENYFNKDVAGKTVVLNFSIKEISCSLPVVVNDDLAVRLGFESESSMRDSVSKQLKQRSEFFVRQKIKRQILDYLDQKYKCEIPQCLVENEYNNIIQQVHVEMRGNNQSLQDNDSDLTEEDRQSYKILAERRVRAGIVLGTIGANNNIQVTEDEMRTALSQQLRRFPGNEQKILEHFQKSADAIAALRAPIFEEKVIDYILGNVKITDKNVTIDDILSTGEED</sequence>
<dbReference type="GO" id="GO:0044183">
    <property type="term" value="F:protein folding chaperone"/>
    <property type="evidence" value="ECO:0007669"/>
    <property type="project" value="TreeGrafter"/>
</dbReference>